<dbReference type="AlphaFoldDB" id="A0A382KZY7"/>
<protein>
    <recommendedName>
        <fullName evidence="3">Glycosyltransferase RgtA/B/C/D-like domain-containing protein</fullName>
    </recommendedName>
</protein>
<sequence length="128" mass="14617">MKIFKLKYDITLLLIILIIVIISYLNFIFYGGFGSGDDIGLLLGVTNSNLGDLIKSSLVGDHADRPLSMLLIDLTYYFYEDNVSLYIISSILTWLFAVYFLSFVLLQFLNKKTVYIFLLISPFPFFAS</sequence>
<reference evidence="2" key="1">
    <citation type="submission" date="2018-05" db="EMBL/GenBank/DDBJ databases">
        <authorList>
            <person name="Lanie J.A."/>
            <person name="Ng W.-L."/>
            <person name="Kazmierczak K.M."/>
            <person name="Andrzejewski T.M."/>
            <person name="Davidsen T.M."/>
            <person name="Wayne K.J."/>
            <person name="Tettelin H."/>
            <person name="Glass J.I."/>
            <person name="Rusch D."/>
            <person name="Podicherti R."/>
            <person name="Tsui H.-C.T."/>
            <person name="Winkler M.E."/>
        </authorList>
    </citation>
    <scope>NUCLEOTIDE SEQUENCE</scope>
</reference>
<keyword evidence="1" id="KW-1133">Transmembrane helix</keyword>
<proteinExistence type="predicted"/>
<feature type="transmembrane region" description="Helical" evidence="1">
    <location>
        <begin position="12"/>
        <end position="33"/>
    </location>
</feature>
<keyword evidence="1" id="KW-0472">Membrane</keyword>
<feature type="non-terminal residue" evidence="2">
    <location>
        <position position="128"/>
    </location>
</feature>
<name>A0A382KZY7_9ZZZZ</name>
<evidence type="ECO:0008006" key="3">
    <source>
        <dbReference type="Google" id="ProtNLM"/>
    </source>
</evidence>
<feature type="transmembrane region" description="Helical" evidence="1">
    <location>
        <begin position="83"/>
        <end position="106"/>
    </location>
</feature>
<evidence type="ECO:0000256" key="1">
    <source>
        <dbReference type="SAM" id="Phobius"/>
    </source>
</evidence>
<accession>A0A382KZY7</accession>
<gene>
    <name evidence="2" type="ORF">METZ01_LOCUS282884</name>
</gene>
<organism evidence="2">
    <name type="scientific">marine metagenome</name>
    <dbReference type="NCBI Taxonomy" id="408172"/>
    <lineage>
        <taxon>unclassified sequences</taxon>
        <taxon>metagenomes</taxon>
        <taxon>ecological metagenomes</taxon>
    </lineage>
</organism>
<dbReference type="EMBL" id="UINC01083890">
    <property type="protein sequence ID" value="SVC30030.1"/>
    <property type="molecule type" value="Genomic_DNA"/>
</dbReference>
<evidence type="ECO:0000313" key="2">
    <source>
        <dbReference type="EMBL" id="SVC30030.1"/>
    </source>
</evidence>
<keyword evidence="1" id="KW-0812">Transmembrane</keyword>